<feature type="transmembrane region" description="Helical" evidence="1">
    <location>
        <begin position="12"/>
        <end position="37"/>
    </location>
</feature>
<reference evidence="2" key="1">
    <citation type="journal article" date="2020" name="Nature">
        <title>Giant virus diversity and host interactions through global metagenomics.</title>
        <authorList>
            <person name="Schulz F."/>
            <person name="Roux S."/>
            <person name="Paez-Espino D."/>
            <person name="Jungbluth S."/>
            <person name="Walsh D.A."/>
            <person name="Denef V.J."/>
            <person name="McMahon K.D."/>
            <person name="Konstantinidis K.T."/>
            <person name="Eloe-Fadrosh E.A."/>
            <person name="Kyrpides N.C."/>
            <person name="Woyke T."/>
        </authorList>
    </citation>
    <scope>NUCLEOTIDE SEQUENCE</scope>
    <source>
        <strain evidence="2">GVMAG-M-3300023179-103</strain>
    </source>
</reference>
<keyword evidence="1" id="KW-0812">Transmembrane</keyword>
<organism evidence="2">
    <name type="scientific">viral metagenome</name>
    <dbReference type="NCBI Taxonomy" id="1070528"/>
    <lineage>
        <taxon>unclassified sequences</taxon>
        <taxon>metagenomes</taxon>
        <taxon>organismal metagenomes</taxon>
    </lineage>
</organism>
<evidence type="ECO:0000313" key="2">
    <source>
        <dbReference type="EMBL" id="QHT21855.1"/>
    </source>
</evidence>
<evidence type="ECO:0000256" key="1">
    <source>
        <dbReference type="SAM" id="Phobius"/>
    </source>
</evidence>
<proteinExistence type="predicted"/>
<dbReference type="EMBL" id="MN739697">
    <property type="protein sequence ID" value="QHT21855.1"/>
    <property type="molecule type" value="Genomic_DNA"/>
</dbReference>
<accession>A0A6C0E372</accession>
<name>A0A6C0E372_9ZZZZ</name>
<sequence>MNIKKATDTTYNINSVVTIFLIKYIYILYFFVSYIIYVC</sequence>
<dbReference type="AlphaFoldDB" id="A0A6C0E372"/>
<keyword evidence="1" id="KW-0472">Membrane</keyword>
<keyword evidence="1" id="KW-1133">Transmembrane helix</keyword>
<protein>
    <submittedName>
        <fullName evidence="2">Uncharacterized protein</fullName>
    </submittedName>
</protein>